<keyword evidence="1" id="KW-0472">Membrane</keyword>
<organism evidence="2 3">
    <name type="scientific">Finegoldia magna (strain ATCC 29328 / DSM 20472 / WAL 2508)</name>
    <name type="common">Peptostreptococcus magnus</name>
    <dbReference type="NCBI Taxonomy" id="334413"/>
    <lineage>
        <taxon>Bacteria</taxon>
        <taxon>Bacillati</taxon>
        <taxon>Bacillota</taxon>
        <taxon>Tissierellia</taxon>
        <taxon>Tissierellales</taxon>
        <taxon>Peptoniphilaceae</taxon>
        <taxon>Finegoldia</taxon>
    </lineage>
</organism>
<reference evidence="2 3" key="1">
    <citation type="journal article" date="2008" name="DNA Res.">
        <title>Complete genome sequence of Finegoldia magna, an anaerobic opportunistic pathogen.</title>
        <authorList>
            <person name="Goto T."/>
            <person name="Yamashita A."/>
            <person name="Hirakawa H."/>
            <person name="Matsutani M."/>
            <person name="Todo K."/>
            <person name="Ohshima K."/>
            <person name="Toh H."/>
            <person name="Miyamoto K."/>
            <person name="Kuhara S."/>
            <person name="Hattori M."/>
            <person name="Shimizu T."/>
            <person name="Akimoto S."/>
        </authorList>
    </citation>
    <scope>NUCLEOTIDE SEQUENCE [LARGE SCALE GENOMIC DNA]</scope>
    <source>
        <strain evidence="3">ATCC 29328 / DSM 20472 / WAL 2508</strain>
    </source>
</reference>
<keyword evidence="1" id="KW-1133">Transmembrane helix</keyword>
<evidence type="ECO:0000256" key="1">
    <source>
        <dbReference type="SAM" id="Phobius"/>
    </source>
</evidence>
<dbReference type="EMBL" id="AP008971">
    <property type="protein sequence ID" value="BAG08344.1"/>
    <property type="molecule type" value="Genomic_DNA"/>
</dbReference>
<evidence type="ECO:0000313" key="2">
    <source>
        <dbReference type="EMBL" id="BAG08344.1"/>
    </source>
</evidence>
<dbReference type="AlphaFoldDB" id="B0S1V4"/>
<dbReference type="STRING" id="334413.FMG_0926"/>
<dbReference type="PROSITE" id="PS51257">
    <property type="entry name" value="PROKAR_LIPOPROTEIN"/>
    <property type="match status" value="1"/>
</dbReference>
<evidence type="ECO:0000313" key="3">
    <source>
        <dbReference type="Proteomes" id="UP000001319"/>
    </source>
</evidence>
<keyword evidence="1" id="KW-0812">Transmembrane</keyword>
<name>B0S1V4_FINM2</name>
<proteinExistence type="predicted"/>
<sequence length="63" mass="7148">MSFLFGRTKNSRNVNKFTAMQIIAAYSCVRVLAETLVGLPVYLYKTGLSFEADRIPKDRNFQG</sequence>
<dbReference type="KEGG" id="fma:FMG_0926"/>
<keyword evidence="3" id="KW-1185">Reference proteome</keyword>
<dbReference type="Proteomes" id="UP000001319">
    <property type="component" value="Chromosome"/>
</dbReference>
<dbReference type="HOGENOM" id="CLU_2879263_0_0_9"/>
<protein>
    <submittedName>
        <fullName evidence="2">Putative phage portal protein</fullName>
    </submittedName>
</protein>
<accession>B0S1V4</accession>
<feature type="transmembrane region" description="Helical" evidence="1">
    <location>
        <begin position="20"/>
        <end position="44"/>
    </location>
</feature>
<dbReference type="eggNOG" id="COG4695">
    <property type="taxonomic scope" value="Bacteria"/>
</dbReference>
<gene>
    <name evidence="2" type="ordered locus">FMG_0926</name>
</gene>